<dbReference type="PANTHER" id="PTHR42758">
    <property type="entry name" value="PHOSPHATIDYLGLYCEROL PHOSPHOLIPASE C"/>
    <property type="match status" value="1"/>
</dbReference>
<dbReference type="SUPFAM" id="SSF51695">
    <property type="entry name" value="PLC-like phosphodiesterases"/>
    <property type="match status" value="1"/>
</dbReference>
<dbReference type="AlphaFoldDB" id="A0A1Y1HSA5"/>
<comment type="catalytic activity">
    <reaction evidence="10">
        <text>a sn-glycero-3-phosphodiester + H2O = an alcohol + sn-glycerol 3-phosphate + H(+)</text>
        <dbReference type="Rhea" id="RHEA:12969"/>
        <dbReference type="ChEBI" id="CHEBI:15377"/>
        <dbReference type="ChEBI" id="CHEBI:15378"/>
        <dbReference type="ChEBI" id="CHEBI:30879"/>
        <dbReference type="ChEBI" id="CHEBI:57597"/>
        <dbReference type="ChEBI" id="CHEBI:83408"/>
        <dbReference type="EC" id="3.1.4.46"/>
    </reaction>
</comment>
<dbReference type="GO" id="GO:0005737">
    <property type="term" value="C:cytoplasm"/>
    <property type="evidence" value="ECO:0007669"/>
    <property type="project" value="UniProtKB-ARBA"/>
</dbReference>
<feature type="domain" description="GP-PDE" evidence="11">
    <location>
        <begin position="71"/>
        <end position="362"/>
    </location>
</feature>
<dbReference type="EMBL" id="DF237031">
    <property type="protein sequence ID" value="GAQ81510.1"/>
    <property type="molecule type" value="Genomic_DNA"/>
</dbReference>
<evidence type="ECO:0000313" key="13">
    <source>
        <dbReference type="Proteomes" id="UP000054558"/>
    </source>
</evidence>
<keyword evidence="7" id="KW-1133">Transmembrane helix</keyword>
<keyword evidence="13" id="KW-1185">Reference proteome</keyword>
<dbReference type="EC" id="3.1.4.46" evidence="3"/>
<dbReference type="InterPro" id="IPR052271">
    <property type="entry name" value="GDPD-Related"/>
</dbReference>
<evidence type="ECO:0000313" key="12">
    <source>
        <dbReference type="EMBL" id="GAQ81510.1"/>
    </source>
</evidence>
<dbReference type="Pfam" id="PF03009">
    <property type="entry name" value="GDPD"/>
    <property type="match status" value="1"/>
</dbReference>
<name>A0A1Y1HSA5_KLENI</name>
<evidence type="ECO:0000256" key="7">
    <source>
        <dbReference type="ARBA" id="ARBA00022989"/>
    </source>
</evidence>
<evidence type="ECO:0000256" key="4">
    <source>
        <dbReference type="ARBA" id="ARBA00022692"/>
    </source>
</evidence>
<dbReference type="InterPro" id="IPR017946">
    <property type="entry name" value="PLC-like_Pdiesterase_TIM-brl"/>
</dbReference>
<keyword evidence="5" id="KW-0319">Glycerol metabolism</keyword>
<evidence type="ECO:0000256" key="2">
    <source>
        <dbReference type="ARBA" id="ARBA00007277"/>
    </source>
</evidence>
<evidence type="ECO:0000256" key="1">
    <source>
        <dbReference type="ARBA" id="ARBA00004370"/>
    </source>
</evidence>
<dbReference type="OMA" id="TIWASAN"/>
<dbReference type="GO" id="GO:0006071">
    <property type="term" value="P:glycerol metabolic process"/>
    <property type="evidence" value="ECO:0007669"/>
    <property type="project" value="UniProtKB-KW"/>
</dbReference>
<protein>
    <recommendedName>
        <fullName evidence="3">glycerophosphodiester phosphodiesterase</fullName>
        <ecNumber evidence="3">3.1.4.46</ecNumber>
    </recommendedName>
</protein>
<evidence type="ECO:0000256" key="10">
    <source>
        <dbReference type="ARBA" id="ARBA00047512"/>
    </source>
</evidence>
<comment type="similarity">
    <text evidence="2">Belongs to the glycerophosphoryl diester phosphodiesterase family.</text>
</comment>
<gene>
    <name evidence="12" type="ORF">KFL_000820170</name>
</gene>
<dbReference type="GO" id="GO:0008081">
    <property type="term" value="F:phosphoric diester hydrolase activity"/>
    <property type="evidence" value="ECO:0000318"/>
    <property type="project" value="GO_Central"/>
</dbReference>
<dbReference type="GO" id="GO:0008889">
    <property type="term" value="F:glycerophosphodiester phosphodiesterase activity"/>
    <property type="evidence" value="ECO:0007669"/>
    <property type="project" value="UniProtKB-EC"/>
</dbReference>
<dbReference type="STRING" id="105231.A0A1Y1HSA5"/>
<dbReference type="Gene3D" id="3.20.20.190">
    <property type="entry name" value="Phosphatidylinositol (PI) phosphodiesterase"/>
    <property type="match status" value="1"/>
</dbReference>
<keyword evidence="6" id="KW-0378">Hydrolase</keyword>
<evidence type="ECO:0000256" key="8">
    <source>
        <dbReference type="ARBA" id="ARBA00023098"/>
    </source>
</evidence>
<dbReference type="GO" id="GO:0046475">
    <property type="term" value="P:glycerophospholipid catabolic process"/>
    <property type="evidence" value="ECO:0000318"/>
    <property type="project" value="GO_Central"/>
</dbReference>
<evidence type="ECO:0000256" key="3">
    <source>
        <dbReference type="ARBA" id="ARBA00012247"/>
    </source>
</evidence>
<comment type="subcellular location">
    <subcellularLocation>
        <location evidence="1">Membrane</location>
    </subcellularLocation>
</comment>
<dbReference type="GO" id="GO:0016020">
    <property type="term" value="C:membrane"/>
    <property type="evidence" value="ECO:0007669"/>
    <property type="project" value="UniProtKB-SubCell"/>
</dbReference>
<proteinExistence type="inferred from homology"/>
<keyword evidence="4" id="KW-0812">Transmembrane</keyword>
<dbReference type="PROSITE" id="PS51704">
    <property type="entry name" value="GP_PDE"/>
    <property type="match status" value="1"/>
</dbReference>
<reference evidence="12 13" key="1">
    <citation type="journal article" date="2014" name="Nat. Commun.">
        <title>Klebsormidium flaccidum genome reveals primary factors for plant terrestrial adaptation.</title>
        <authorList>
            <person name="Hori K."/>
            <person name="Maruyama F."/>
            <person name="Fujisawa T."/>
            <person name="Togashi T."/>
            <person name="Yamamoto N."/>
            <person name="Seo M."/>
            <person name="Sato S."/>
            <person name="Yamada T."/>
            <person name="Mori H."/>
            <person name="Tajima N."/>
            <person name="Moriyama T."/>
            <person name="Ikeuchi M."/>
            <person name="Watanabe M."/>
            <person name="Wada H."/>
            <person name="Kobayashi K."/>
            <person name="Saito M."/>
            <person name="Masuda T."/>
            <person name="Sasaki-Sekimoto Y."/>
            <person name="Mashiguchi K."/>
            <person name="Awai K."/>
            <person name="Shimojima M."/>
            <person name="Masuda S."/>
            <person name="Iwai M."/>
            <person name="Nobusawa T."/>
            <person name="Narise T."/>
            <person name="Kondo S."/>
            <person name="Saito H."/>
            <person name="Sato R."/>
            <person name="Murakawa M."/>
            <person name="Ihara Y."/>
            <person name="Oshima-Yamada Y."/>
            <person name="Ohtaka K."/>
            <person name="Satoh M."/>
            <person name="Sonobe K."/>
            <person name="Ishii M."/>
            <person name="Ohtani R."/>
            <person name="Kanamori-Sato M."/>
            <person name="Honoki R."/>
            <person name="Miyazaki D."/>
            <person name="Mochizuki H."/>
            <person name="Umetsu J."/>
            <person name="Higashi K."/>
            <person name="Shibata D."/>
            <person name="Kamiya Y."/>
            <person name="Sato N."/>
            <person name="Nakamura Y."/>
            <person name="Tabata S."/>
            <person name="Ida S."/>
            <person name="Kurokawa K."/>
            <person name="Ohta H."/>
        </authorList>
    </citation>
    <scope>NUCLEOTIDE SEQUENCE [LARGE SCALE GENOMIC DNA]</scope>
    <source>
        <strain evidence="12 13">NIES-2285</strain>
    </source>
</reference>
<dbReference type="InterPro" id="IPR030395">
    <property type="entry name" value="GP_PDE_dom"/>
</dbReference>
<dbReference type="PANTHER" id="PTHR42758:SF2">
    <property type="entry name" value="PHOSPHATIDYLGLYCEROL PHOSPHOLIPASE C"/>
    <property type="match status" value="1"/>
</dbReference>
<keyword evidence="9" id="KW-0472">Membrane</keyword>
<dbReference type="Proteomes" id="UP000054558">
    <property type="component" value="Unassembled WGS sequence"/>
</dbReference>
<evidence type="ECO:0000256" key="5">
    <source>
        <dbReference type="ARBA" id="ARBA00022798"/>
    </source>
</evidence>
<evidence type="ECO:0000256" key="6">
    <source>
        <dbReference type="ARBA" id="ARBA00022801"/>
    </source>
</evidence>
<keyword evidence="8" id="KW-0443">Lipid metabolism</keyword>
<organism evidence="12 13">
    <name type="scientific">Klebsormidium nitens</name>
    <name type="common">Green alga</name>
    <name type="synonym">Ulothrix nitens</name>
    <dbReference type="NCBI Taxonomy" id="105231"/>
    <lineage>
        <taxon>Eukaryota</taxon>
        <taxon>Viridiplantae</taxon>
        <taxon>Streptophyta</taxon>
        <taxon>Klebsormidiophyceae</taxon>
        <taxon>Klebsormidiales</taxon>
        <taxon>Klebsormidiaceae</taxon>
        <taxon>Klebsormidium</taxon>
    </lineage>
</organism>
<evidence type="ECO:0000256" key="9">
    <source>
        <dbReference type="ARBA" id="ARBA00023136"/>
    </source>
</evidence>
<evidence type="ECO:0000259" key="11">
    <source>
        <dbReference type="PROSITE" id="PS51704"/>
    </source>
</evidence>
<dbReference type="OrthoDB" id="1058301at2759"/>
<accession>A0A1Y1HSA5</accession>
<sequence length="368" mass="41613">MDCDSDSEAVWNLEERPSKSSRVYLRGDSNGFCKHTPLQETCHTALSATRMGPLERNPLPPPFNKARPGAPIVVSHRAGGNEAPENTLAALRHAEKAGSKLMQMDILQIADGTPIVYHDPSLKRTHGMDLEVKKIPTVADLPPFPEVLEPCLAIGGAKPIHTTAFKYGRRIALVKELLDEAAPDTFLLLEFWEEDKELVEKVVHMIKDAGRSETVILGNPFSTKTWQFCKEALPGVSTILPLSEVFKLYAYYMFGLLFWWRPPAQNVVFNIPLFTTDWHIGLAKPPPQSTWKQKLGVFAFFQFCNFMKWLLPRPKLFSWLQEHGIPVMVFILNRPVDWDYALSLDGISAIMTDHPMALNEYLKARQFS</sequence>